<dbReference type="AlphaFoldDB" id="C4J5N4"/>
<reference evidence="1" key="2">
    <citation type="submission" date="2012-06" db="EMBL/GenBank/DDBJ databases">
        <authorList>
            <person name="Yu Y."/>
            <person name="Currie J."/>
            <person name="Lomeli R."/>
            <person name="Angelova A."/>
            <person name="Collura K."/>
            <person name="Wissotski M."/>
            <person name="Campos D."/>
            <person name="Kudrna D."/>
            <person name="Golser W."/>
            <person name="Ashely E."/>
            <person name="Descour A."/>
            <person name="Fernandes J."/>
            <person name="Soderlund C."/>
            <person name="Walbot V."/>
        </authorList>
    </citation>
    <scope>NUCLEOTIDE SEQUENCE</scope>
    <source>
        <strain evidence="1">B73</strain>
    </source>
</reference>
<proteinExistence type="evidence at transcript level"/>
<organism evidence="1">
    <name type="scientific">Zea mays</name>
    <name type="common">Maize</name>
    <dbReference type="NCBI Taxonomy" id="4577"/>
    <lineage>
        <taxon>Eukaryota</taxon>
        <taxon>Viridiplantae</taxon>
        <taxon>Streptophyta</taxon>
        <taxon>Embryophyta</taxon>
        <taxon>Tracheophyta</taxon>
        <taxon>Spermatophyta</taxon>
        <taxon>Magnoliopsida</taxon>
        <taxon>Liliopsida</taxon>
        <taxon>Poales</taxon>
        <taxon>Poaceae</taxon>
        <taxon>PACMAD clade</taxon>
        <taxon>Panicoideae</taxon>
        <taxon>Andropogonodae</taxon>
        <taxon>Andropogoneae</taxon>
        <taxon>Tripsacinae</taxon>
        <taxon>Zea</taxon>
    </lineage>
</organism>
<accession>C4J5N4</accession>
<evidence type="ECO:0000313" key="1">
    <source>
        <dbReference type="EMBL" id="ACR36484.1"/>
    </source>
</evidence>
<name>C4J5N4_MAIZE</name>
<sequence length="74" mass="8356">MENGDTARRKKKSAHRAAGMAWCCACTRPAHTTQHWQGPRRRKNRTIIRLPPPLASYARMAANTDDTATTYCRA</sequence>
<protein>
    <submittedName>
        <fullName evidence="1">Uncharacterized protein</fullName>
    </submittedName>
</protein>
<reference evidence="1" key="1">
    <citation type="journal article" date="2009" name="PLoS Genet.">
        <title>Sequencing, mapping, and analysis of 27,455 maize full-length cDNAs.</title>
        <authorList>
            <person name="Soderlund C."/>
            <person name="Descour A."/>
            <person name="Kudrna D."/>
            <person name="Bomhoff M."/>
            <person name="Boyd L."/>
            <person name="Currie J."/>
            <person name="Angelova A."/>
            <person name="Collura K."/>
            <person name="Wissotski M."/>
            <person name="Ashley E."/>
            <person name="Morrow D."/>
            <person name="Fernandes J."/>
            <person name="Walbot V."/>
            <person name="Yu Y."/>
        </authorList>
    </citation>
    <scope>NUCLEOTIDE SEQUENCE</scope>
    <source>
        <strain evidence="1">B73</strain>
    </source>
</reference>
<dbReference type="EMBL" id="BT086131">
    <property type="protein sequence ID" value="ACR36484.1"/>
    <property type="molecule type" value="mRNA"/>
</dbReference>